<keyword evidence="1" id="KW-0732">Signal</keyword>
<dbReference type="AlphaFoldDB" id="K2R3P0"/>
<feature type="signal peptide" evidence="1">
    <location>
        <begin position="1"/>
        <end position="20"/>
    </location>
</feature>
<dbReference type="Proteomes" id="UP000007129">
    <property type="component" value="Unassembled WGS sequence"/>
</dbReference>
<protein>
    <submittedName>
        <fullName evidence="2">Uncharacterized protein</fullName>
    </submittedName>
</protein>
<feature type="chain" id="PRO_5003863932" evidence="1">
    <location>
        <begin position="21"/>
        <end position="46"/>
    </location>
</feature>
<name>K2R3P0_MACPH</name>
<dbReference type="InParanoid" id="K2R3P0"/>
<evidence type="ECO:0000256" key="1">
    <source>
        <dbReference type="SAM" id="SignalP"/>
    </source>
</evidence>
<sequence>MYFSKATIIAVAALLSQGLAMPLEARNDQCLAVQQQCKAKPDPNMA</sequence>
<dbReference type="HOGENOM" id="CLU_3191485_0_0_1"/>
<evidence type="ECO:0000313" key="3">
    <source>
        <dbReference type="Proteomes" id="UP000007129"/>
    </source>
</evidence>
<dbReference type="EMBL" id="AHHD01000258">
    <property type="protein sequence ID" value="EKG16946.1"/>
    <property type="molecule type" value="Genomic_DNA"/>
</dbReference>
<gene>
    <name evidence="2" type="ORF">MPH_05771</name>
</gene>
<reference evidence="2 3" key="1">
    <citation type="journal article" date="2012" name="BMC Genomics">
        <title>Tools to kill: Genome of one of the most destructive plant pathogenic fungi Macrophomina phaseolina.</title>
        <authorList>
            <person name="Islam M.S."/>
            <person name="Haque M.S."/>
            <person name="Islam M.M."/>
            <person name="Emdad E.M."/>
            <person name="Halim A."/>
            <person name="Hossen Q.M.M."/>
            <person name="Hossain M.Z."/>
            <person name="Ahmed B."/>
            <person name="Rahim S."/>
            <person name="Rahman M.S."/>
            <person name="Alam M.M."/>
            <person name="Hou S."/>
            <person name="Wan X."/>
            <person name="Saito J.A."/>
            <person name="Alam M."/>
        </authorList>
    </citation>
    <scope>NUCLEOTIDE SEQUENCE [LARGE SCALE GENOMIC DNA]</scope>
    <source>
        <strain evidence="2 3">MS6</strain>
    </source>
</reference>
<evidence type="ECO:0000313" key="2">
    <source>
        <dbReference type="EMBL" id="EKG16946.1"/>
    </source>
</evidence>
<dbReference type="OrthoDB" id="3836772at2759"/>
<proteinExistence type="predicted"/>
<dbReference type="STRING" id="1126212.K2R3P0"/>
<organism evidence="2 3">
    <name type="scientific">Macrophomina phaseolina (strain MS6)</name>
    <name type="common">Charcoal rot fungus</name>
    <dbReference type="NCBI Taxonomy" id="1126212"/>
    <lineage>
        <taxon>Eukaryota</taxon>
        <taxon>Fungi</taxon>
        <taxon>Dikarya</taxon>
        <taxon>Ascomycota</taxon>
        <taxon>Pezizomycotina</taxon>
        <taxon>Dothideomycetes</taxon>
        <taxon>Dothideomycetes incertae sedis</taxon>
        <taxon>Botryosphaeriales</taxon>
        <taxon>Botryosphaeriaceae</taxon>
        <taxon>Macrophomina</taxon>
    </lineage>
</organism>
<feature type="non-terminal residue" evidence="2">
    <location>
        <position position="46"/>
    </location>
</feature>
<comment type="caution">
    <text evidence="2">The sequence shown here is derived from an EMBL/GenBank/DDBJ whole genome shotgun (WGS) entry which is preliminary data.</text>
</comment>
<accession>K2R3P0</accession>
<dbReference type="VEuPathDB" id="FungiDB:MPH_05771"/>